<dbReference type="Pfam" id="PF13191">
    <property type="entry name" value="AAA_16"/>
    <property type="match status" value="1"/>
</dbReference>
<evidence type="ECO:0000259" key="7">
    <source>
        <dbReference type="SMART" id="SM00382"/>
    </source>
</evidence>
<evidence type="ECO:0000256" key="1">
    <source>
        <dbReference type="ARBA" id="ARBA00004123"/>
    </source>
</evidence>
<keyword evidence="3" id="KW-0235">DNA replication</keyword>
<evidence type="ECO:0000256" key="6">
    <source>
        <dbReference type="ARBA" id="ARBA00023242"/>
    </source>
</evidence>
<comment type="subcellular location">
    <subcellularLocation>
        <location evidence="1">Nucleus</location>
    </subcellularLocation>
</comment>
<dbReference type="InterPro" id="IPR041664">
    <property type="entry name" value="AAA_16"/>
</dbReference>
<dbReference type="GO" id="GO:0003688">
    <property type="term" value="F:DNA replication origin binding"/>
    <property type="evidence" value="ECO:0007669"/>
    <property type="project" value="TreeGrafter"/>
</dbReference>
<evidence type="ECO:0000313" key="9">
    <source>
        <dbReference type="Proteomes" id="UP000053201"/>
    </source>
</evidence>
<dbReference type="SUPFAM" id="SSF52540">
    <property type="entry name" value="P-loop containing nucleoside triphosphate hydrolases"/>
    <property type="match status" value="1"/>
</dbReference>
<organism evidence="8 9">
    <name type="scientific">Spizellomyces punctatus (strain DAOM BR117)</name>
    <dbReference type="NCBI Taxonomy" id="645134"/>
    <lineage>
        <taxon>Eukaryota</taxon>
        <taxon>Fungi</taxon>
        <taxon>Fungi incertae sedis</taxon>
        <taxon>Chytridiomycota</taxon>
        <taxon>Chytridiomycota incertae sedis</taxon>
        <taxon>Chytridiomycetes</taxon>
        <taxon>Spizellomycetales</taxon>
        <taxon>Spizellomycetaceae</taxon>
        <taxon>Spizellomyces</taxon>
    </lineage>
</organism>
<dbReference type="Proteomes" id="UP000053201">
    <property type="component" value="Unassembled WGS sequence"/>
</dbReference>
<dbReference type="SMART" id="SM00382">
    <property type="entry name" value="AAA"/>
    <property type="match status" value="1"/>
</dbReference>
<dbReference type="InterPro" id="IPR047088">
    <property type="entry name" value="ORC5_C"/>
</dbReference>
<dbReference type="FunCoup" id="A0A0L0HUI7">
    <property type="interactions" value="861"/>
</dbReference>
<dbReference type="GO" id="GO:0006270">
    <property type="term" value="P:DNA replication initiation"/>
    <property type="evidence" value="ECO:0007669"/>
    <property type="project" value="TreeGrafter"/>
</dbReference>
<name>A0A0L0HUI7_SPIPD</name>
<accession>A0A0L0HUI7</accession>
<keyword evidence="4" id="KW-0547">Nucleotide-binding</keyword>
<dbReference type="AlphaFoldDB" id="A0A0L0HUI7"/>
<keyword evidence="9" id="KW-1185">Reference proteome</keyword>
<sequence>MTDPSFPAPSPPPDIYTLFPGRKSQIDALLPILTHPTLPAPPTIFLSGLPGTGKTTLLKCVLKDVSNMAWVNCVERFTERLVFEGILRDWGVGRRCDGIAEFVGVVKEMETEEKRILVFDKAERLRDMSSTLLPALMRLPELVRFPLTIILITHLTWPDFRSRIGSLDPSYTVHFPSYTKSETLAILAKDCPPTEDVQFFVSFVEILYEVFSKPCRDVRELRYLVALWFPKYVEPVLNGKVTRQQTSKLFGFIQPHIKNALHSVYLRDVSSHEYQKTSVKSNHVYDVDLPYYTKFLLIAAFLASYNPPRLDVRFFSKGDVGSRKKKGGRRARVSSEGGKMRQQLLGPKAFPIERLLAIFYSILENSLESSIDIYQEIASLVSLRLLVRVTTPDRLDGVKCKCNVGLEFVNAVAKSVKFDVGKYLFDFV</sequence>
<dbReference type="OrthoDB" id="365981at2759"/>
<dbReference type="GeneID" id="27684204"/>
<dbReference type="EMBL" id="KQ257450">
    <property type="protein sequence ID" value="KND04778.1"/>
    <property type="molecule type" value="Genomic_DNA"/>
</dbReference>
<dbReference type="InterPro" id="IPR048866">
    <property type="entry name" value="ORC5_lid"/>
</dbReference>
<evidence type="ECO:0000256" key="5">
    <source>
        <dbReference type="ARBA" id="ARBA00022840"/>
    </source>
</evidence>
<feature type="domain" description="AAA+ ATPase" evidence="7">
    <location>
        <begin position="40"/>
        <end position="170"/>
    </location>
</feature>
<dbReference type="Gene3D" id="3.40.50.300">
    <property type="entry name" value="P-loop containing nucleotide triphosphate hydrolases"/>
    <property type="match status" value="1"/>
</dbReference>
<comment type="similarity">
    <text evidence="2">Belongs to the ORC5 family.</text>
</comment>
<dbReference type="InParanoid" id="A0A0L0HUI7"/>
<evidence type="ECO:0000256" key="4">
    <source>
        <dbReference type="ARBA" id="ARBA00022741"/>
    </source>
</evidence>
<gene>
    <name evidence="8" type="ORF">SPPG_00482</name>
</gene>
<reference evidence="8 9" key="1">
    <citation type="submission" date="2009-08" db="EMBL/GenBank/DDBJ databases">
        <title>The Genome Sequence of Spizellomyces punctatus strain DAOM BR117.</title>
        <authorList>
            <consortium name="The Broad Institute Genome Sequencing Platform"/>
            <person name="Russ C."/>
            <person name="Cuomo C."/>
            <person name="Shea T."/>
            <person name="Young S.K."/>
            <person name="Zeng Q."/>
            <person name="Koehrsen M."/>
            <person name="Haas B."/>
            <person name="Borodovsky M."/>
            <person name="Guigo R."/>
            <person name="Alvarado L."/>
            <person name="Berlin A."/>
            <person name="Bochicchio J."/>
            <person name="Borenstein D."/>
            <person name="Chapman S."/>
            <person name="Chen Z."/>
            <person name="Engels R."/>
            <person name="Freedman E."/>
            <person name="Gellesch M."/>
            <person name="Goldberg J."/>
            <person name="Griggs A."/>
            <person name="Gujja S."/>
            <person name="Heiman D."/>
            <person name="Hepburn T."/>
            <person name="Howarth C."/>
            <person name="Jen D."/>
            <person name="Larson L."/>
            <person name="Lewis B."/>
            <person name="Mehta T."/>
            <person name="Park D."/>
            <person name="Pearson M."/>
            <person name="Roberts A."/>
            <person name="Saif S."/>
            <person name="Shenoy N."/>
            <person name="Sisk P."/>
            <person name="Stolte C."/>
            <person name="Sykes S."/>
            <person name="Thomson T."/>
            <person name="Walk T."/>
            <person name="White J."/>
            <person name="Yandava C."/>
            <person name="Burger G."/>
            <person name="Gray M.W."/>
            <person name="Holland P.W.H."/>
            <person name="King N."/>
            <person name="Lang F.B.F."/>
            <person name="Roger A.J."/>
            <person name="Ruiz-Trillo I."/>
            <person name="Lander E."/>
            <person name="Nusbaum C."/>
        </authorList>
    </citation>
    <scope>NUCLEOTIDE SEQUENCE [LARGE SCALE GENOMIC DNA]</scope>
    <source>
        <strain evidence="8 9">DAOM BR117</strain>
    </source>
</reference>
<dbReference type="PANTHER" id="PTHR12705:SF0">
    <property type="entry name" value="ORIGIN RECOGNITION COMPLEX SUBUNIT 5"/>
    <property type="match status" value="1"/>
</dbReference>
<proteinExistence type="inferred from homology"/>
<keyword evidence="5" id="KW-0067">ATP-binding</keyword>
<dbReference type="Pfam" id="PF14630">
    <property type="entry name" value="ORC5_C"/>
    <property type="match status" value="1"/>
</dbReference>
<evidence type="ECO:0000256" key="2">
    <source>
        <dbReference type="ARBA" id="ARBA00006269"/>
    </source>
</evidence>
<dbReference type="InterPro" id="IPR027417">
    <property type="entry name" value="P-loop_NTPase"/>
</dbReference>
<dbReference type="Pfam" id="PF21639">
    <property type="entry name" value="ORC5_lid"/>
    <property type="match status" value="1"/>
</dbReference>
<dbReference type="InterPro" id="IPR003593">
    <property type="entry name" value="AAA+_ATPase"/>
</dbReference>
<dbReference type="CDD" id="cd00009">
    <property type="entry name" value="AAA"/>
    <property type="match status" value="1"/>
</dbReference>
<evidence type="ECO:0000313" key="8">
    <source>
        <dbReference type="EMBL" id="KND04778.1"/>
    </source>
</evidence>
<dbReference type="VEuPathDB" id="FungiDB:SPPG_00482"/>
<dbReference type="PANTHER" id="PTHR12705">
    <property type="entry name" value="ORIGIN RECOGNITION COMPLEX SUBUNIT 5"/>
    <property type="match status" value="1"/>
</dbReference>
<dbReference type="InterPro" id="IPR020796">
    <property type="entry name" value="ORC5"/>
</dbReference>
<evidence type="ECO:0000256" key="3">
    <source>
        <dbReference type="ARBA" id="ARBA00022705"/>
    </source>
</evidence>
<dbReference type="GO" id="GO:0005664">
    <property type="term" value="C:nuclear origin of replication recognition complex"/>
    <property type="evidence" value="ECO:0007669"/>
    <property type="project" value="TreeGrafter"/>
</dbReference>
<dbReference type="RefSeq" id="XP_016612817.1">
    <property type="nucleotide sequence ID" value="XM_016748806.1"/>
</dbReference>
<dbReference type="OMA" id="QLRRWHG"/>
<dbReference type="STRING" id="645134.A0A0L0HUI7"/>
<keyword evidence="6" id="KW-0539">Nucleus</keyword>
<protein>
    <recommendedName>
        <fullName evidence="7">AAA+ ATPase domain-containing protein</fullName>
    </recommendedName>
</protein>
<dbReference type="eggNOG" id="KOG2543">
    <property type="taxonomic scope" value="Eukaryota"/>
</dbReference>